<accession>A0A7S1X6Z1</accession>
<dbReference type="PANTHER" id="PTHR47281">
    <property type="entry name" value="OS09G0557700 PROTEIN"/>
    <property type="match status" value="1"/>
</dbReference>
<gene>
    <name evidence="10" type="ORF">TCHU04912_LOCUS14327</name>
</gene>
<feature type="transmembrane region" description="Helical" evidence="7">
    <location>
        <begin position="872"/>
        <end position="898"/>
    </location>
</feature>
<evidence type="ECO:0000256" key="6">
    <source>
        <dbReference type="ARBA" id="ARBA00023136"/>
    </source>
</evidence>
<keyword evidence="5 7" id="KW-1133">Transmembrane helix</keyword>
<feature type="domain" description="DOMON" evidence="8">
    <location>
        <begin position="612"/>
        <end position="728"/>
    </location>
</feature>
<dbReference type="InterPro" id="IPR057443">
    <property type="entry name" value="At5g54830-like"/>
</dbReference>
<keyword evidence="2" id="KW-0813">Transport</keyword>
<comment type="subcellular location">
    <subcellularLocation>
        <location evidence="1">Membrane</location>
    </subcellularLocation>
</comment>
<proteinExistence type="predicted"/>
<dbReference type="SMART" id="SM00665">
    <property type="entry name" value="B561"/>
    <property type="match status" value="1"/>
</dbReference>
<dbReference type="SMART" id="SM00664">
    <property type="entry name" value="DoH"/>
    <property type="match status" value="3"/>
</dbReference>
<evidence type="ECO:0000259" key="9">
    <source>
        <dbReference type="PROSITE" id="PS50939"/>
    </source>
</evidence>
<dbReference type="AlphaFoldDB" id="A0A7S1X6Z1"/>
<evidence type="ECO:0000256" key="1">
    <source>
        <dbReference type="ARBA" id="ARBA00004370"/>
    </source>
</evidence>
<keyword evidence="3 7" id="KW-0812">Transmembrane</keyword>
<dbReference type="PROSITE" id="PS50836">
    <property type="entry name" value="DOMON"/>
    <property type="match status" value="3"/>
</dbReference>
<dbReference type="PROSITE" id="PS50939">
    <property type="entry name" value="CYTOCHROME_B561"/>
    <property type="match status" value="1"/>
</dbReference>
<keyword evidence="6 7" id="KW-0472">Membrane</keyword>
<organism evidence="10">
    <name type="scientific">Tetraselmis chuii</name>
    <dbReference type="NCBI Taxonomy" id="63592"/>
    <lineage>
        <taxon>Eukaryota</taxon>
        <taxon>Viridiplantae</taxon>
        <taxon>Chlorophyta</taxon>
        <taxon>core chlorophytes</taxon>
        <taxon>Chlorodendrophyceae</taxon>
        <taxon>Chlorodendrales</taxon>
        <taxon>Chlorodendraceae</taxon>
        <taxon>Tetraselmis</taxon>
    </lineage>
</organism>
<protein>
    <recommendedName>
        <fullName evidence="11">DOMON domain-containing protein</fullName>
    </recommendedName>
</protein>
<dbReference type="CDD" id="cd08760">
    <property type="entry name" value="Cyt_b561_FRRS1_like"/>
    <property type="match status" value="1"/>
</dbReference>
<feature type="transmembrane region" description="Helical" evidence="7">
    <location>
        <begin position="910"/>
        <end position="931"/>
    </location>
</feature>
<feature type="domain" description="Cytochrome b561" evidence="9">
    <location>
        <begin position="735"/>
        <end position="935"/>
    </location>
</feature>
<feature type="domain" description="DOMON" evidence="8">
    <location>
        <begin position="25"/>
        <end position="176"/>
    </location>
</feature>
<evidence type="ECO:0000256" key="5">
    <source>
        <dbReference type="ARBA" id="ARBA00022989"/>
    </source>
</evidence>
<evidence type="ECO:0000256" key="7">
    <source>
        <dbReference type="SAM" id="Phobius"/>
    </source>
</evidence>
<dbReference type="GO" id="GO:0016020">
    <property type="term" value="C:membrane"/>
    <property type="evidence" value="ECO:0007669"/>
    <property type="project" value="UniProtKB-SubCell"/>
</dbReference>
<dbReference type="EMBL" id="HBGG01027771">
    <property type="protein sequence ID" value="CAD9212088.1"/>
    <property type="molecule type" value="Transcribed_RNA"/>
</dbReference>
<evidence type="ECO:0000313" key="10">
    <source>
        <dbReference type="EMBL" id="CAD9212088.1"/>
    </source>
</evidence>
<dbReference type="InterPro" id="IPR045266">
    <property type="entry name" value="DOH_DOMON"/>
</dbReference>
<dbReference type="Gene3D" id="1.20.120.1770">
    <property type="match status" value="1"/>
</dbReference>
<dbReference type="Pfam" id="PF25489">
    <property type="entry name" value="At5g54830"/>
    <property type="match status" value="1"/>
</dbReference>
<name>A0A7S1X6Z1_9CHLO</name>
<dbReference type="CDD" id="cd09631">
    <property type="entry name" value="DOMON_DOH"/>
    <property type="match status" value="3"/>
</dbReference>
<dbReference type="InterPro" id="IPR045879">
    <property type="entry name" value="B561A"/>
</dbReference>
<feature type="domain" description="DOMON" evidence="8">
    <location>
        <begin position="422"/>
        <end position="539"/>
    </location>
</feature>
<evidence type="ECO:0000256" key="3">
    <source>
        <dbReference type="ARBA" id="ARBA00022692"/>
    </source>
</evidence>
<feature type="transmembrane region" description="Helical" evidence="7">
    <location>
        <begin position="799"/>
        <end position="822"/>
    </location>
</feature>
<feature type="transmembrane region" description="Helical" evidence="7">
    <location>
        <begin position="768"/>
        <end position="787"/>
    </location>
</feature>
<keyword evidence="4" id="KW-0249">Electron transport</keyword>
<feature type="transmembrane region" description="Helical" evidence="7">
    <location>
        <begin position="842"/>
        <end position="860"/>
    </location>
</feature>
<reference evidence="10" key="1">
    <citation type="submission" date="2021-01" db="EMBL/GenBank/DDBJ databases">
        <authorList>
            <person name="Corre E."/>
            <person name="Pelletier E."/>
            <person name="Niang G."/>
            <person name="Scheremetjew M."/>
            <person name="Finn R."/>
            <person name="Kale V."/>
            <person name="Holt S."/>
            <person name="Cochrane G."/>
            <person name="Meng A."/>
            <person name="Brown T."/>
            <person name="Cohen L."/>
        </authorList>
    </citation>
    <scope>NUCLEOTIDE SEQUENCE</scope>
    <source>
        <strain evidence="10">PLY429</strain>
    </source>
</reference>
<evidence type="ECO:0000256" key="2">
    <source>
        <dbReference type="ARBA" id="ARBA00022448"/>
    </source>
</evidence>
<evidence type="ECO:0000256" key="4">
    <source>
        <dbReference type="ARBA" id="ARBA00022982"/>
    </source>
</evidence>
<dbReference type="InterPro" id="IPR006593">
    <property type="entry name" value="Cyt_b561/ferric_Rdtase_TM"/>
</dbReference>
<evidence type="ECO:0008006" key="11">
    <source>
        <dbReference type="Google" id="ProtNLM"/>
    </source>
</evidence>
<dbReference type="InterPro" id="IPR005018">
    <property type="entry name" value="DOMON_domain"/>
</dbReference>
<sequence>MPSVVEPTDLCDTPTFPNCVELIPGRFKLYWKLDNSDAAKATNVTMMYEGILPESGLGYFAFGYADPSLEEDNLSTMIGSDVVVAGFLADEGVGFAQDYFMTSKSQCDYNTGINGGVCPDSGLADNLEANHAELICASKTEDGVTRAVFTKPLDSGDAYDRPWTATSAGRAVFATGPLSSASTASQPVVLYHSPQPNGSPSRSPGSLRVNLGVSSFTCQSSEAIMNMAGAIPAMSEPTVVPVIGPDVTLFNVDTGNNPNYPNPPAWGLSYRMNGLESPVIIFREGQELMFSVMAGTSHPLYITDDIIGGDSNPEETVYAGGDFSAGSQSSPYELKWTPDANTPDVVYYQCFTHQKLGWKLVKEGSGAAEEAVAASGNAQLMAEMNGETGAPAGMERNPDCMAGPLSVAGIGMEFECGVDVRGGGKVLWTHEPSTSTITFGMELTSPGWIGLGFNPKEDPTSMVGSMAVIGQASGVSVKDLNGRTMSDVVDNAAATASLSNTEYAASSDIAAMVFTVDLATTPLPIDVEGGRTHWIWGFGGTTFGMHTAYGSGLSAAIPTFLAVEAPTKTPVPTETPPPDTVGNALCVDGPFEVTGAAVPYQCALDFDAGGASDGRLLWTHDGVAGTVDFALCVPAEGWVSVGFQTAENANSMTGALAVIGTPDGVEGYRLNSRSLGDVVPDDATTSSLSAPLYESSDGMALLTFTVDLTSTPLPIDPEDVTHFIWALSDSDSLNTHSARGHSLSITLAAGANAPLPSPPQISNSSEKVHGVLMALAWVFLLPMGAAISKYIPLLGKKAYLTHLAMQMTGVALTIASLVFILIDKELPSTWLTTDGKRYDHGRVGIAVVAFAIFNPINAMLRPHPGVSLQRRAWEIAHLVIGKTALYLGAFNVFFGIYVYTVLNQNEGGDWAPWIGLCVFALCAVCMGVAIADKLIRHRADMAKVRETATPPLEDNKLASDGSGLEQL</sequence>
<evidence type="ECO:0000259" key="8">
    <source>
        <dbReference type="PROSITE" id="PS50836"/>
    </source>
</evidence>
<dbReference type="PANTHER" id="PTHR47281:SF1">
    <property type="entry name" value="OS09G0557700 PROTEIN"/>
    <property type="match status" value="1"/>
</dbReference>